<gene>
    <name evidence="1" type="ORF">GN958_ATG00085</name>
</gene>
<organism evidence="1 2">
    <name type="scientific">Phytophthora infestans</name>
    <name type="common">Potato late blight agent</name>
    <name type="synonym">Botrytis infestans</name>
    <dbReference type="NCBI Taxonomy" id="4787"/>
    <lineage>
        <taxon>Eukaryota</taxon>
        <taxon>Sar</taxon>
        <taxon>Stramenopiles</taxon>
        <taxon>Oomycota</taxon>
        <taxon>Peronosporomycetes</taxon>
        <taxon>Peronosporales</taxon>
        <taxon>Peronosporaceae</taxon>
        <taxon>Phytophthora</taxon>
    </lineage>
</organism>
<dbReference type="EMBL" id="JAACNO010000024">
    <property type="protein sequence ID" value="KAF4150720.1"/>
    <property type="molecule type" value="Genomic_DNA"/>
</dbReference>
<sequence>MYGNGDDKLPFGSVVGLTAHNVSKERFTELVETHSLTVSYGTYQSTAEHVNSSPHLRAMHHQIARALIRKTITTTSSDLHSKSRE</sequence>
<dbReference type="AlphaFoldDB" id="A0A8S9VCI0"/>
<dbReference type="Proteomes" id="UP000704712">
    <property type="component" value="Unassembled WGS sequence"/>
</dbReference>
<proteinExistence type="predicted"/>
<protein>
    <submittedName>
        <fullName evidence="1">Uncharacterized protein</fullName>
    </submittedName>
</protein>
<evidence type="ECO:0000313" key="2">
    <source>
        <dbReference type="Proteomes" id="UP000704712"/>
    </source>
</evidence>
<evidence type="ECO:0000313" key="1">
    <source>
        <dbReference type="EMBL" id="KAF4150720.1"/>
    </source>
</evidence>
<reference evidence="1" key="1">
    <citation type="submission" date="2020-03" db="EMBL/GenBank/DDBJ databases">
        <title>Hybrid Assembly of Korean Phytophthora infestans isolates.</title>
        <authorList>
            <person name="Prokchorchik M."/>
            <person name="Lee Y."/>
            <person name="Seo J."/>
            <person name="Cho J.-H."/>
            <person name="Park Y.-E."/>
            <person name="Jang D.-C."/>
            <person name="Im J.-S."/>
            <person name="Choi J.-G."/>
            <person name="Park H.-J."/>
            <person name="Lee G.-B."/>
            <person name="Lee Y.-G."/>
            <person name="Hong S.-Y."/>
            <person name="Cho K."/>
            <person name="Sohn K.H."/>
        </authorList>
    </citation>
    <scope>NUCLEOTIDE SEQUENCE</scope>
    <source>
        <strain evidence="1">KR_2_A2</strain>
    </source>
</reference>
<comment type="caution">
    <text evidence="1">The sequence shown here is derived from an EMBL/GenBank/DDBJ whole genome shotgun (WGS) entry which is preliminary data.</text>
</comment>
<accession>A0A8S9VCI0</accession>
<name>A0A8S9VCI0_PHYIN</name>